<evidence type="ECO:0000259" key="2">
    <source>
        <dbReference type="Pfam" id="PF00582"/>
    </source>
</evidence>
<dbReference type="AlphaFoldDB" id="A0A0U1AMI7"/>
<proteinExistence type="inferred from homology"/>
<reference evidence="3 4" key="1">
    <citation type="submission" date="2015-03" db="EMBL/GenBank/DDBJ databases">
        <authorList>
            <person name="Murphy D."/>
        </authorList>
    </citation>
    <scope>NUCLEOTIDE SEQUENCE [LARGE SCALE GENOMIC DNA]</scope>
    <source>
        <strain evidence="3 4">PAP088</strain>
    </source>
</reference>
<gene>
    <name evidence="3" type="ORF">ERS075579_04430</name>
</gene>
<dbReference type="InterPro" id="IPR014729">
    <property type="entry name" value="Rossmann-like_a/b/a_fold"/>
</dbReference>
<dbReference type="Pfam" id="PF00582">
    <property type="entry name" value="Usp"/>
    <property type="match status" value="1"/>
</dbReference>
<dbReference type="CDD" id="cd00293">
    <property type="entry name" value="USP-like"/>
    <property type="match status" value="1"/>
</dbReference>
<dbReference type="SUPFAM" id="SSF52402">
    <property type="entry name" value="Adenine nucleotide alpha hydrolases-like"/>
    <property type="match status" value="1"/>
</dbReference>
<feature type="domain" description="UspA" evidence="2">
    <location>
        <begin position="8"/>
        <end position="145"/>
    </location>
</feature>
<sequence>MSDSPTVHLVVGWDHYSPSTAALRFAIDMARRLNAHVHVVHIQDMDDEPLDPDCDSWESQSRTAIAAAETSARDEFSAGDVSWEYHRAHGPAAVQLLGVAQQCDALMIILGSPRGGPASALDTLLGQSVSHRLIGARRVPLVLVPAL</sequence>
<dbReference type="Proteomes" id="UP000045782">
    <property type="component" value="Unassembled WGS sequence"/>
</dbReference>
<dbReference type="PANTHER" id="PTHR46268:SF6">
    <property type="entry name" value="UNIVERSAL STRESS PROTEIN UP12"/>
    <property type="match status" value="1"/>
</dbReference>
<accession>A0A0U1AMI7</accession>
<dbReference type="InterPro" id="IPR006016">
    <property type="entry name" value="UspA"/>
</dbReference>
<dbReference type="EMBL" id="CSWP01000011">
    <property type="protein sequence ID" value="CPV68653.1"/>
    <property type="molecule type" value="Genomic_DNA"/>
</dbReference>
<organism evidence="3 4">
    <name type="scientific">Mycobacteroides abscessus</name>
    <dbReference type="NCBI Taxonomy" id="36809"/>
    <lineage>
        <taxon>Bacteria</taxon>
        <taxon>Bacillati</taxon>
        <taxon>Actinomycetota</taxon>
        <taxon>Actinomycetes</taxon>
        <taxon>Mycobacteriales</taxon>
        <taxon>Mycobacteriaceae</taxon>
        <taxon>Mycobacteroides</taxon>
    </lineage>
</organism>
<protein>
    <recommendedName>
        <fullName evidence="2">UspA domain-containing protein</fullName>
    </recommendedName>
</protein>
<evidence type="ECO:0000256" key="1">
    <source>
        <dbReference type="ARBA" id="ARBA00008791"/>
    </source>
</evidence>
<evidence type="ECO:0000313" key="4">
    <source>
        <dbReference type="Proteomes" id="UP000045782"/>
    </source>
</evidence>
<comment type="similarity">
    <text evidence="1">Belongs to the universal stress protein A family.</text>
</comment>
<name>A0A0U1AMI7_9MYCO</name>
<evidence type="ECO:0000313" key="3">
    <source>
        <dbReference type="EMBL" id="CPV68653.1"/>
    </source>
</evidence>
<dbReference type="PANTHER" id="PTHR46268">
    <property type="entry name" value="STRESS RESPONSE PROTEIN NHAX"/>
    <property type="match status" value="1"/>
</dbReference>
<dbReference type="Gene3D" id="3.40.50.620">
    <property type="entry name" value="HUPs"/>
    <property type="match status" value="1"/>
</dbReference>
<dbReference type="RefSeq" id="WP_005099593.1">
    <property type="nucleotide sequence ID" value="NZ_AP022621.1"/>
</dbReference>